<evidence type="ECO:0000313" key="1">
    <source>
        <dbReference type="EMBL" id="TDH38850.1"/>
    </source>
</evidence>
<comment type="caution">
    <text evidence="1">The sequence shown here is derived from an EMBL/GenBank/DDBJ whole genome shotgun (WGS) entry which is preliminary data.</text>
</comment>
<name>A0A4R5PP49_9HYPH</name>
<dbReference type="AlphaFoldDB" id="A0A4R5PP49"/>
<keyword evidence="2" id="KW-1185">Reference proteome</keyword>
<reference evidence="1 2" key="1">
    <citation type="journal article" date="2013" name="Int. J. Syst. Evol. Microbiol.">
        <title>Hoeflea suaedae sp. nov., an endophytic bacterium isolated from the root of the halophyte Suaeda maritima.</title>
        <authorList>
            <person name="Chung E.J."/>
            <person name="Park J.A."/>
            <person name="Pramanik P."/>
            <person name="Bibi F."/>
            <person name="Jeon C.O."/>
            <person name="Chung Y.R."/>
        </authorList>
    </citation>
    <scope>NUCLEOTIDE SEQUENCE [LARGE SCALE GENOMIC DNA]</scope>
    <source>
        <strain evidence="1 2">YC6898</strain>
    </source>
</reference>
<evidence type="ECO:0000313" key="2">
    <source>
        <dbReference type="Proteomes" id="UP000295131"/>
    </source>
</evidence>
<dbReference type="RefSeq" id="WP_133283684.1">
    <property type="nucleotide sequence ID" value="NZ_SMSI01000001.1"/>
</dbReference>
<dbReference type="Proteomes" id="UP000295131">
    <property type="component" value="Unassembled WGS sequence"/>
</dbReference>
<dbReference type="OrthoDB" id="7206814at2"/>
<organism evidence="1 2">
    <name type="scientific">Pseudohoeflea suaedae</name>
    <dbReference type="NCBI Taxonomy" id="877384"/>
    <lineage>
        <taxon>Bacteria</taxon>
        <taxon>Pseudomonadati</taxon>
        <taxon>Pseudomonadota</taxon>
        <taxon>Alphaproteobacteria</taxon>
        <taxon>Hyphomicrobiales</taxon>
        <taxon>Rhizobiaceae</taxon>
        <taxon>Pseudohoeflea</taxon>
    </lineage>
</organism>
<proteinExistence type="predicted"/>
<dbReference type="InterPro" id="IPR021791">
    <property type="entry name" value="Phage_TAC_11"/>
</dbReference>
<sequence>MASFGRPPNRLRGEVSARIDGESRILCLTLGALAELEGAYEADGLAGLCARLAAGSFSSTDLIRILAAGLRGGGNVASDEDVAAMSFVGGVPEMARIAAELLVSAFGTGDAPNPPKPHP</sequence>
<dbReference type="Pfam" id="PF11836">
    <property type="entry name" value="Phage_TAC_11"/>
    <property type="match status" value="1"/>
</dbReference>
<protein>
    <submittedName>
        <fullName evidence="1">Gene transfer agent family protein</fullName>
    </submittedName>
</protein>
<gene>
    <name evidence="1" type="ORF">E2A64_07080</name>
</gene>
<accession>A0A4R5PP49</accession>
<dbReference type="EMBL" id="SMSI01000001">
    <property type="protein sequence ID" value="TDH38850.1"/>
    <property type="molecule type" value="Genomic_DNA"/>
</dbReference>